<sequence length="475" mass="51143">MNNQKESNLFLALLPIISLILMALASAVKWKFGMNVPLICSIIISCFVGKYIGISWNNMEKGLIRGASRAMPAVFILIIVGTIIGLFIASGIIPTLTYYGLTMITPRLFIPSAALVTAIIATATGTSFNSIATIGLALMVVGTTMGFPPHIVAGAVLSGAYFGDKISPLSDTTTVASSMSGCNIFEHVFHMMISALIALFISIVIYYFIGINFISGVNTNWSTIEQLSNGLSANFNINPILILVPLLSIIFALKKIPAIPSLLLTSIISGIFAMIFQGIHITKLFKIATFGYESNTGIKMLDSLLSRGGINSMGGTIILIIIASALGGILEEIGSLKTILNAIKKVIHSDRGIIISSMFSGLFISFATGAQILAIMIPARMFSKVFEEREIHAKNLSRIVESVGTVGIILVPWSVHAIFASNILGVEPFKFIPFVFFAFIDIFINIVMAYTGIGIAKIDTMNKLYEQEKISTEAM</sequence>
<keyword evidence="3" id="KW-0050">Antiport</keyword>
<evidence type="ECO:0000313" key="11">
    <source>
        <dbReference type="EMBL" id="BDR80477.1"/>
    </source>
</evidence>
<feature type="transmembrane region" description="Helical" evidence="9">
    <location>
        <begin position="188"/>
        <end position="214"/>
    </location>
</feature>
<dbReference type="InterPro" id="IPR004770">
    <property type="entry name" value="Na/H_antiport_NhaC"/>
</dbReference>
<feature type="transmembrane region" description="Helical" evidence="9">
    <location>
        <begin position="235"/>
        <end position="253"/>
    </location>
</feature>
<feature type="transmembrane region" description="Helical" evidence="9">
    <location>
        <begin position="108"/>
        <end position="128"/>
    </location>
</feature>
<dbReference type="PANTHER" id="PTHR33451:SF3">
    <property type="entry name" value="MALATE-2H(+)_NA(+)-LACTATE ANTIPORTER"/>
    <property type="match status" value="1"/>
</dbReference>
<comment type="similarity">
    <text evidence="8">Belongs to the NhaC Na(+)/H(+) (TC 2.A.35) antiporter family.</text>
</comment>
<dbReference type="Pfam" id="PF03553">
    <property type="entry name" value="Na_H_antiporter"/>
    <property type="match status" value="1"/>
</dbReference>
<keyword evidence="6 9" id="KW-1133">Transmembrane helix</keyword>
<dbReference type="GO" id="GO:0005886">
    <property type="term" value="C:plasma membrane"/>
    <property type="evidence" value="ECO:0007669"/>
    <property type="project" value="UniProtKB-SubCell"/>
</dbReference>
<protein>
    <submittedName>
        <fullName evidence="11">Na+/H+ antiporter NhaC</fullName>
    </submittedName>
</protein>
<feature type="transmembrane region" description="Helical" evidence="9">
    <location>
        <begin position="309"/>
        <end position="330"/>
    </location>
</feature>
<dbReference type="InterPro" id="IPR052180">
    <property type="entry name" value="NhaC_Na-H+_Antiporter"/>
</dbReference>
<feature type="transmembrane region" description="Helical" evidence="9">
    <location>
        <begin position="399"/>
        <end position="419"/>
    </location>
</feature>
<feature type="transmembrane region" description="Helical" evidence="9">
    <location>
        <begin position="353"/>
        <end position="378"/>
    </location>
</feature>
<feature type="transmembrane region" description="Helical" evidence="9">
    <location>
        <begin position="431"/>
        <end position="453"/>
    </location>
</feature>
<feature type="transmembrane region" description="Helical" evidence="9">
    <location>
        <begin position="35"/>
        <end position="53"/>
    </location>
</feature>
<comment type="subcellular location">
    <subcellularLocation>
        <location evidence="1">Cell membrane</location>
        <topology evidence="1">Multi-pass membrane protein</topology>
    </subcellularLocation>
</comment>
<dbReference type="GO" id="GO:0015297">
    <property type="term" value="F:antiporter activity"/>
    <property type="evidence" value="ECO:0007669"/>
    <property type="project" value="UniProtKB-KW"/>
</dbReference>
<evidence type="ECO:0000313" key="12">
    <source>
        <dbReference type="Proteomes" id="UP001321763"/>
    </source>
</evidence>
<dbReference type="AlphaFoldDB" id="A0ABC8EEF9"/>
<evidence type="ECO:0000256" key="9">
    <source>
        <dbReference type="SAM" id="Phobius"/>
    </source>
</evidence>
<evidence type="ECO:0000256" key="7">
    <source>
        <dbReference type="ARBA" id="ARBA00023136"/>
    </source>
</evidence>
<evidence type="ECO:0000256" key="1">
    <source>
        <dbReference type="ARBA" id="ARBA00004651"/>
    </source>
</evidence>
<proteinExistence type="inferred from homology"/>
<keyword evidence="5 9" id="KW-0812">Transmembrane</keyword>
<dbReference type="InterPro" id="IPR018461">
    <property type="entry name" value="Na/H_Antiport_NhaC-like_C"/>
</dbReference>
<keyword evidence="2" id="KW-0813">Transport</keyword>
<evidence type="ECO:0000256" key="3">
    <source>
        <dbReference type="ARBA" id="ARBA00022449"/>
    </source>
</evidence>
<name>A0ABC8EEF9_CLOTA</name>
<gene>
    <name evidence="11" type="ORF">K234311028_07230</name>
</gene>
<evidence type="ECO:0000256" key="6">
    <source>
        <dbReference type="ARBA" id="ARBA00022989"/>
    </source>
</evidence>
<evidence type="ECO:0000256" key="5">
    <source>
        <dbReference type="ARBA" id="ARBA00022692"/>
    </source>
</evidence>
<accession>A0ABC8EEF9</accession>
<dbReference type="EMBL" id="AP026818">
    <property type="protein sequence ID" value="BDR80477.1"/>
    <property type="molecule type" value="Genomic_DNA"/>
</dbReference>
<dbReference type="Proteomes" id="UP001321763">
    <property type="component" value="Chromosome"/>
</dbReference>
<keyword evidence="7 9" id="KW-0472">Membrane</keyword>
<keyword evidence="4" id="KW-1003">Cell membrane</keyword>
<dbReference type="RefSeq" id="WP_317724776.1">
    <property type="nucleotide sequence ID" value="NZ_AP026818.1"/>
</dbReference>
<feature type="transmembrane region" description="Helical" evidence="9">
    <location>
        <begin position="259"/>
        <end position="276"/>
    </location>
</feature>
<feature type="transmembrane region" description="Helical" evidence="9">
    <location>
        <begin position="74"/>
        <end position="96"/>
    </location>
</feature>
<feature type="domain" description="Na+/H+ antiporter NhaC-like C-terminal" evidence="10">
    <location>
        <begin position="159"/>
        <end position="453"/>
    </location>
</feature>
<evidence type="ECO:0000256" key="8">
    <source>
        <dbReference type="ARBA" id="ARBA00038435"/>
    </source>
</evidence>
<dbReference type="PANTHER" id="PTHR33451">
    <property type="entry name" value="MALATE-2H(+)/NA(+)-LACTATE ANTIPORTER"/>
    <property type="match status" value="1"/>
</dbReference>
<feature type="transmembrane region" description="Helical" evidence="9">
    <location>
        <begin position="135"/>
        <end position="162"/>
    </location>
</feature>
<evidence type="ECO:0000256" key="2">
    <source>
        <dbReference type="ARBA" id="ARBA00022448"/>
    </source>
</evidence>
<evidence type="ECO:0000259" key="10">
    <source>
        <dbReference type="Pfam" id="PF03553"/>
    </source>
</evidence>
<dbReference type="NCBIfam" id="TIGR00931">
    <property type="entry name" value="antiport_nhaC"/>
    <property type="match status" value="1"/>
</dbReference>
<evidence type="ECO:0000256" key="4">
    <source>
        <dbReference type="ARBA" id="ARBA00022475"/>
    </source>
</evidence>
<organism evidence="11 12">
    <name type="scientific">Clostridium tetani</name>
    <dbReference type="NCBI Taxonomy" id="1513"/>
    <lineage>
        <taxon>Bacteria</taxon>
        <taxon>Bacillati</taxon>
        <taxon>Bacillota</taxon>
        <taxon>Clostridia</taxon>
        <taxon>Eubacteriales</taxon>
        <taxon>Clostridiaceae</taxon>
        <taxon>Clostridium</taxon>
    </lineage>
</organism>
<reference evidence="11 12" key="1">
    <citation type="submission" date="2022-09" db="EMBL/GenBank/DDBJ databases">
        <title>complete genome sequences of Clostridium tetani str. KHSU-234311-028 isolated from soil.</title>
        <authorList>
            <person name="Sekizuka T."/>
            <person name="Shitada C."/>
            <person name="Takahashi M."/>
            <person name="Kuroda M."/>
        </authorList>
    </citation>
    <scope>NUCLEOTIDE SEQUENCE [LARGE SCALE GENOMIC DNA]</scope>
    <source>
        <strain evidence="11 12">KHSU-234311-028</strain>
    </source>
</reference>